<evidence type="ECO:0000313" key="22">
    <source>
        <dbReference type="Proteomes" id="UP000236544"/>
    </source>
</evidence>
<evidence type="ECO:0000256" key="14">
    <source>
        <dbReference type="ARBA" id="ARBA00061627"/>
    </source>
</evidence>
<proteinExistence type="inferred from homology"/>
<dbReference type="FunFam" id="3.40.50.300:FF:001934">
    <property type="entry name" value="tRNA ligase"/>
    <property type="match status" value="1"/>
</dbReference>
<comment type="function">
    <text evidence="13">One of the two proteins required for the splicing of precursor tRNA molecules containing introns. The ligation activity requires three enzymatic activities: phosphorylation of the 5' terminus of the 3' half-tRNA in the presence of ATP, opening of the 2'3'-cyclic phosphodiester bond of the 5' half-tRNA leaving a 2'-phosphomonoester and ligation of the two tRNA halves in an ATP-dependent reaction.</text>
</comment>
<dbReference type="GO" id="GO:0005524">
    <property type="term" value="F:ATP binding"/>
    <property type="evidence" value="ECO:0007669"/>
    <property type="project" value="UniProtKB-UniRule"/>
</dbReference>
<feature type="domain" description="T4 RNA ligase 1-like N-terminal" evidence="20">
    <location>
        <begin position="62"/>
        <end position="289"/>
    </location>
</feature>
<organism evidence="21 22">
    <name type="scientific">Lachancea quebecensis</name>
    <dbReference type="NCBI Taxonomy" id="1654605"/>
    <lineage>
        <taxon>Eukaryota</taxon>
        <taxon>Fungi</taxon>
        <taxon>Dikarya</taxon>
        <taxon>Ascomycota</taxon>
        <taxon>Saccharomycotina</taxon>
        <taxon>Saccharomycetes</taxon>
        <taxon>Saccharomycetales</taxon>
        <taxon>Saccharomycetaceae</taxon>
        <taxon>Lachancea</taxon>
    </lineage>
</organism>
<keyword evidence="11" id="KW-0511">Multifunctional enzyme</keyword>
<dbReference type="EC" id="6.5.1.3" evidence="1 16"/>
<keyword evidence="4 16" id="KW-0819">tRNA processing</keyword>
<evidence type="ECO:0000256" key="8">
    <source>
        <dbReference type="ARBA" id="ARBA00022777"/>
    </source>
</evidence>
<keyword evidence="5" id="KW-0540">Nuclease</keyword>
<dbReference type="InterPro" id="IPR019039">
    <property type="entry name" value="T4-Rnl1-like_N"/>
</dbReference>
<protein>
    <recommendedName>
        <fullName evidence="15 16">tRNA ligase</fullName>
        <ecNumber evidence="1 16">6.5.1.3</ecNumber>
    </recommendedName>
</protein>
<dbReference type="PANTHER" id="PTHR32004:SF1">
    <property type="entry name" value="TRNA LIGASE"/>
    <property type="match status" value="1"/>
</dbReference>
<dbReference type="GO" id="GO:0004519">
    <property type="term" value="F:endonuclease activity"/>
    <property type="evidence" value="ECO:0007669"/>
    <property type="project" value="UniProtKB-KW"/>
</dbReference>
<evidence type="ECO:0000256" key="7">
    <source>
        <dbReference type="ARBA" id="ARBA00022759"/>
    </source>
</evidence>
<evidence type="ECO:0000256" key="17">
    <source>
        <dbReference type="PIRSR" id="PIRSR019634-50"/>
    </source>
</evidence>
<reference evidence="22" key="1">
    <citation type="submission" date="2015-10" db="EMBL/GenBank/DDBJ databases">
        <authorList>
            <person name="Devillers H."/>
        </authorList>
    </citation>
    <scope>NUCLEOTIDE SEQUENCE [LARGE SCALE GENOMIC DNA]</scope>
</reference>
<sequence length="823" mass="94314">MIFETAEDSKKLVNELEAATLLPKRGRSYKHKCQIKNTNKEVFSWKFNEWDYGKNNIKLPLNARGLFTLDDLDNPRIVARGYDKFFNINEVSTTKWDWLMANTIGPYEVTVKENGCIIFVSGLEDGSLVVCSKHSTGERDDTDRNHSIAGENFLKKQLESRGLDPRELGLALFNMNATAVAEYCDDSFEEHILEYTKDAAGLYLHGININKRIFQTLPMNEVYNFALSYGFKTIEFFTKHDISSLRQFLEGCANVGSYNNKEIEGFVVRCKLRDGSAFFFKFKFEEPYLMYRQWREATKKYITTKSRVFSFKKHRFITNKYLDFVIPILNSDPKVCEEYMRDSGIIRLRKMFLEDYGLTGMEILNSEVIQQLELQNAIDYNKVDENTKFLFFPIATIGCGKTTTALTIKNLFPTTWGHIQNDDITGKDKSMLMKKSLELLAKDDIKAVFTDRNNHQFRERKQLFEWFEELKEKYLPYDCNVKIIALSFLPYEDIDATSDLTIKRVMARGDKHQSIKVNSDGEKKVLGIMKGFLKRYQPVAPNREPDNMFDLVINLQVRDSDSSLINAKEILTELNHYYPVLVPSVPSAEDIKTAFVKSLQYTPTITKKIGKSNGSVNKSLKLSPSYFSANIEHPQSFIKTLAELVSRAEASIDVSPIFKALEENKAQPQFHITLCHVATGKRGTQRQRDIWCEFNKRYNQLLTKGNGNQNSRNSLLKTNDKVEFKMKSVVWDSSIVTAVVELPENCIQDGHTRKVVPHLSCANEIAHITVALLQPGVKPFYSNALCQKIQQEHNLEEGNFEDGTNCVTVHGSPVMESIVCINP</sequence>
<keyword evidence="8" id="KW-0418">Kinase</keyword>
<dbReference type="Gene3D" id="3.40.50.300">
    <property type="entry name" value="P-loop containing nucleotide triphosphate hydrolases"/>
    <property type="match status" value="1"/>
</dbReference>
<gene>
    <name evidence="21" type="ORF">LAQU0_S02e06920g</name>
</gene>
<dbReference type="GO" id="GO:0005634">
    <property type="term" value="C:nucleus"/>
    <property type="evidence" value="ECO:0007669"/>
    <property type="project" value="TreeGrafter"/>
</dbReference>
<evidence type="ECO:0000256" key="3">
    <source>
        <dbReference type="ARBA" id="ARBA00022679"/>
    </source>
</evidence>
<keyword evidence="10" id="KW-0067">ATP-binding</keyword>
<evidence type="ECO:0000256" key="10">
    <source>
        <dbReference type="ARBA" id="ARBA00022840"/>
    </source>
</evidence>
<dbReference type="InterPro" id="IPR015966">
    <property type="entry name" value="tRNA_lig_kin_fungi"/>
</dbReference>
<dbReference type="PIRSF" id="PIRSF019634">
    <property type="entry name" value="tRNA_lig_yeast"/>
    <property type="match status" value="1"/>
</dbReference>
<dbReference type="GO" id="GO:0051730">
    <property type="term" value="F:GTP-dependent polyribonucleotide 5'-hydroxyl-kinase activity"/>
    <property type="evidence" value="ECO:0007669"/>
    <property type="project" value="InterPro"/>
</dbReference>
<evidence type="ECO:0000256" key="13">
    <source>
        <dbReference type="ARBA" id="ARBA00055002"/>
    </source>
</evidence>
<evidence type="ECO:0000256" key="4">
    <source>
        <dbReference type="ARBA" id="ARBA00022694"/>
    </source>
</evidence>
<evidence type="ECO:0000256" key="6">
    <source>
        <dbReference type="ARBA" id="ARBA00022741"/>
    </source>
</evidence>
<dbReference type="GO" id="GO:0006388">
    <property type="term" value="P:tRNA splicing, via endonucleolytic cleavage and ligation"/>
    <property type="evidence" value="ECO:0007669"/>
    <property type="project" value="UniProtKB-UniRule"/>
</dbReference>
<comment type="similarity">
    <text evidence="14 16">Belongs to the TRL1 family.</text>
</comment>
<dbReference type="GO" id="GO:0008081">
    <property type="term" value="F:phosphoric diester hydrolase activity"/>
    <property type="evidence" value="ECO:0007669"/>
    <property type="project" value="InterPro"/>
</dbReference>
<keyword evidence="22" id="KW-1185">Reference proteome</keyword>
<keyword evidence="3" id="KW-0808">Transferase</keyword>
<dbReference type="GO" id="GO:0003972">
    <property type="term" value="F:RNA ligase (ATP) activity"/>
    <property type="evidence" value="ECO:0007669"/>
    <property type="project" value="UniProtKB-UniRule"/>
</dbReference>
<dbReference type="Proteomes" id="UP000236544">
    <property type="component" value="Unassembled WGS sequence"/>
</dbReference>
<evidence type="ECO:0000313" key="21">
    <source>
        <dbReference type="EMBL" id="CUS21142.1"/>
    </source>
</evidence>
<evidence type="ECO:0000256" key="11">
    <source>
        <dbReference type="ARBA" id="ARBA00023268"/>
    </source>
</evidence>
<keyword evidence="9" id="KW-0378">Hydrolase</keyword>
<feature type="active site" description="N6-AMP-lysine intermediate" evidence="17">
    <location>
        <position position="112"/>
    </location>
</feature>
<dbReference type="Pfam" id="PF09511">
    <property type="entry name" value="RNA_lig_T4_1"/>
    <property type="match status" value="1"/>
</dbReference>
<evidence type="ECO:0000256" key="1">
    <source>
        <dbReference type="ARBA" id="ARBA00012724"/>
    </source>
</evidence>
<comment type="catalytic activity">
    <reaction evidence="12 16">
        <text>ATP + (ribonucleotide)n-3'-hydroxyl + 5'-phospho-(ribonucleotide)m = (ribonucleotide)n+m + AMP + diphosphate.</text>
        <dbReference type="EC" id="6.5.1.3"/>
    </reaction>
</comment>
<evidence type="ECO:0000256" key="5">
    <source>
        <dbReference type="ARBA" id="ARBA00022722"/>
    </source>
</evidence>
<evidence type="ECO:0000256" key="9">
    <source>
        <dbReference type="ARBA" id="ARBA00022801"/>
    </source>
</evidence>
<dbReference type="AlphaFoldDB" id="A0A0P1KN21"/>
<dbReference type="Pfam" id="PF08303">
    <property type="entry name" value="tRNA_lig_kinase"/>
    <property type="match status" value="1"/>
</dbReference>
<evidence type="ECO:0000256" key="2">
    <source>
        <dbReference type="ARBA" id="ARBA00022598"/>
    </source>
</evidence>
<dbReference type="InterPro" id="IPR015965">
    <property type="entry name" value="tRNA_lig_PDEase"/>
</dbReference>
<dbReference type="OrthoDB" id="276239at2759"/>
<dbReference type="PANTHER" id="PTHR32004">
    <property type="entry name" value="TRNA LIGASE"/>
    <property type="match status" value="1"/>
</dbReference>
<evidence type="ECO:0000256" key="16">
    <source>
        <dbReference type="PIRNR" id="PIRNR019634"/>
    </source>
</evidence>
<evidence type="ECO:0000256" key="15">
    <source>
        <dbReference type="ARBA" id="ARBA00073988"/>
    </source>
</evidence>
<evidence type="ECO:0000256" key="12">
    <source>
        <dbReference type="ARBA" id="ARBA00034038"/>
    </source>
</evidence>
<name>A0A0P1KN21_9SACH</name>
<dbReference type="Pfam" id="PF08302">
    <property type="entry name" value="tRNA_lig_CPD"/>
    <property type="match status" value="1"/>
</dbReference>
<keyword evidence="6" id="KW-0547">Nucleotide-binding</keyword>
<keyword evidence="2 16" id="KW-0436">Ligase</keyword>
<feature type="domain" description="tRNA ligase phosphodiesterase" evidence="18">
    <location>
        <begin position="562"/>
        <end position="822"/>
    </location>
</feature>
<accession>A0A0P1KN21</accession>
<dbReference type="InterPro" id="IPR012387">
    <property type="entry name" value="Trl1_fun"/>
</dbReference>
<dbReference type="EMBL" id="LN890542">
    <property type="protein sequence ID" value="CUS21142.1"/>
    <property type="molecule type" value="Genomic_DNA"/>
</dbReference>
<dbReference type="InterPro" id="IPR027417">
    <property type="entry name" value="P-loop_NTPase"/>
</dbReference>
<evidence type="ECO:0000259" key="20">
    <source>
        <dbReference type="Pfam" id="PF09511"/>
    </source>
</evidence>
<evidence type="ECO:0000259" key="18">
    <source>
        <dbReference type="Pfam" id="PF08302"/>
    </source>
</evidence>
<keyword evidence="7" id="KW-0255">Endonuclease</keyword>
<feature type="domain" description="tRNA ligase kinase" evidence="19">
    <location>
        <begin position="390"/>
        <end position="557"/>
    </location>
</feature>
<evidence type="ECO:0000259" key="19">
    <source>
        <dbReference type="Pfam" id="PF08303"/>
    </source>
</evidence>